<gene>
    <name evidence="3" type="ORF">SAMN04488071_1528</name>
</gene>
<dbReference type="RefSeq" id="WP_068302294.1">
    <property type="nucleotide sequence ID" value="NZ_FNAK01000003.1"/>
</dbReference>
<sequence length="308" mass="33957">MSEEPGEMQTFDTVAVNLHEQLKQHQDMLEAEGMVVELGALVYWTDRVARGQLSARDALDKHGLGDLLALKRRIAATCAELENATQDQEGEDVLLIKKQQEYSKAYQDLSVAIDCYLKAAYSMKPEQRLKDFKQVSDLAAESSLKPKANTKNGRKAVLVEPLAGLLVTIYSLYVKSLYYRWNSGKKSAAHAHEMLDHHCTAISQIGDELAKRISALGHSTPGQLRAYAAFAAERDDLGQPGTPVECINALIVANQVCMSEARRVFDVARAVRDETTVELVNPIFTFHNRAIQELKAVRSATEGPGGTS</sequence>
<keyword evidence="4" id="KW-1185">Reference proteome</keyword>
<keyword evidence="3" id="KW-0238">DNA-binding</keyword>
<dbReference type="Gene3D" id="1.20.1260.10">
    <property type="match status" value="1"/>
</dbReference>
<dbReference type="AlphaFoldDB" id="A0A1G6Y871"/>
<dbReference type="SUPFAM" id="SSF47240">
    <property type="entry name" value="Ferritin-like"/>
    <property type="match status" value="1"/>
</dbReference>
<protein>
    <submittedName>
        <fullName evidence="3">DNA-binding ferritin-like protein (Oxidative damage protectant)</fullName>
    </submittedName>
</protein>
<comment type="similarity">
    <text evidence="1">Belongs to the Dps family.</text>
</comment>
<organism evidence="3 4">
    <name type="scientific">Kordiimonas lacus</name>
    <dbReference type="NCBI Taxonomy" id="637679"/>
    <lineage>
        <taxon>Bacteria</taxon>
        <taxon>Pseudomonadati</taxon>
        <taxon>Pseudomonadota</taxon>
        <taxon>Alphaproteobacteria</taxon>
        <taxon>Kordiimonadales</taxon>
        <taxon>Kordiimonadaceae</taxon>
        <taxon>Kordiimonas</taxon>
    </lineage>
</organism>
<dbReference type="STRING" id="637679.GCA_001550055_01208"/>
<evidence type="ECO:0000256" key="1">
    <source>
        <dbReference type="ARBA" id="ARBA00009497"/>
    </source>
</evidence>
<dbReference type="PANTHER" id="PTHR42932">
    <property type="entry name" value="GENERAL STRESS PROTEIN 20U"/>
    <property type="match status" value="1"/>
</dbReference>
<dbReference type="PANTHER" id="PTHR42932:SF3">
    <property type="entry name" value="DNA PROTECTION DURING STARVATION PROTEIN"/>
    <property type="match status" value="1"/>
</dbReference>
<dbReference type="EMBL" id="FNAK01000003">
    <property type="protein sequence ID" value="SDD86694.1"/>
    <property type="molecule type" value="Genomic_DNA"/>
</dbReference>
<dbReference type="InterPro" id="IPR002177">
    <property type="entry name" value="DPS_DNA-bd"/>
</dbReference>
<dbReference type="GO" id="GO:0003677">
    <property type="term" value="F:DNA binding"/>
    <property type="evidence" value="ECO:0007669"/>
    <property type="project" value="UniProtKB-KW"/>
</dbReference>
<accession>A0A1G6Y871</accession>
<dbReference type="InterPro" id="IPR009078">
    <property type="entry name" value="Ferritin-like_SF"/>
</dbReference>
<name>A0A1G6Y871_9PROT</name>
<dbReference type="InterPro" id="IPR008331">
    <property type="entry name" value="Ferritin_DPS_dom"/>
</dbReference>
<proteinExistence type="inferred from homology"/>
<evidence type="ECO:0000259" key="2">
    <source>
        <dbReference type="Pfam" id="PF00210"/>
    </source>
</evidence>
<dbReference type="GO" id="GO:0008199">
    <property type="term" value="F:ferric iron binding"/>
    <property type="evidence" value="ECO:0007669"/>
    <property type="project" value="InterPro"/>
</dbReference>
<feature type="domain" description="Ferritin/DPS" evidence="2">
    <location>
        <begin position="170"/>
        <end position="297"/>
    </location>
</feature>
<dbReference type="Proteomes" id="UP000183685">
    <property type="component" value="Unassembled WGS sequence"/>
</dbReference>
<dbReference type="Pfam" id="PF00210">
    <property type="entry name" value="Ferritin"/>
    <property type="match status" value="1"/>
</dbReference>
<evidence type="ECO:0000313" key="4">
    <source>
        <dbReference type="Proteomes" id="UP000183685"/>
    </source>
</evidence>
<evidence type="ECO:0000313" key="3">
    <source>
        <dbReference type="EMBL" id="SDD86694.1"/>
    </source>
</evidence>
<reference evidence="3 4" key="1">
    <citation type="submission" date="2016-10" db="EMBL/GenBank/DDBJ databases">
        <authorList>
            <person name="de Groot N.N."/>
        </authorList>
    </citation>
    <scope>NUCLEOTIDE SEQUENCE [LARGE SCALE GENOMIC DNA]</scope>
    <source>
        <strain evidence="3 4">CGMCC 1.9109</strain>
    </source>
</reference>
<dbReference type="InterPro" id="IPR012347">
    <property type="entry name" value="Ferritin-like"/>
</dbReference>